<dbReference type="Gene3D" id="3.10.620.30">
    <property type="match status" value="1"/>
</dbReference>
<dbReference type="InterPro" id="IPR002931">
    <property type="entry name" value="Transglutaminase-like"/>
</dbReference>
<dbReference type="PANTHER" id="PTHR33490:SF12">
    <property type="entry name" value="BLL5557 PROTEIN"/>
    <property type="match status" value="1"/>
</dbReference>
<feature type="signal peptide" evidence="1">
    <location>
        <begin position="1"/>
        <end position="17"/>
    </location>
</feature>
<reference evidence="3 4" key="1">
    <citation type="journal article" date="2015" name="Nature">
        <title>rRNA introns, odd ribosomes, and small enigmatic genomes across a large radiation of phyla.</title>
        <authorList>
            <person name="Brown C.T."/>
            <person name="Hug L.A."/>
            <person name="Thomas B.C."/>
            <person name="Sharon I."/>
            <person name="Castelle C.J."/>
            <person name="Singh A."/>
            <person name="Wilkins M.J."/>
            <person name="Williams K.H."/>
            <person name="Banfield J.F."/>
        </authorList>
    </citation>
    <scope>NUCLEOTIDE SEQUENCE [LARGE SCALE GENOMIC DNA]</scope>
</reference>
<evidence type="ECO:0000313" key="4">
    <source>
        <dbReference type="Proteomes" id="UP000034371"/>
    </source>
</evidence>
<evidence type="ECO:0000256" key="1">
    <source>
        <dbReference type="SAM" id="SignalP"/>
    </source>
</evidence>
<keyword evidence="1" id="KW-0732">Signal</keyword>
<dbReference type="PANTHER" id="PTHR33490">
    <property type="entry name" value="BLR5614 PROTEIN-RELATED"/>
    <property type="match status" value="1"/>
</dbReference>
<dbReference type="Proteomes" id="UP000034371">
    <property type="component" value="Unassembled WGS sequence"/>
</dbReference>
<organism evidence="3 4">
    <name type="scientific">Candidatus Roizmanbacteria bacterium GW2011_GWC2_41_7</name>
    <dbReference type="NCBI Taxonomy" id="1618487"/>
    <lineage>
        <taxon>Bacteria</taxon>
        <taxon>Candidatus Roizmaniibacteriota</taxon>
    </lineage>
</organism>
<gene>
    <name evidence="3" type="ORF">UU78_C0069G0001</name>
</gene>
<protein>
    <recommendedName>
        <fullName evidence="2">Transglutaminase-like domain-containing protein</fullName>
    </recommendedName>
</protein>
<sequence length="371" mass="41296">MNLFKRFLLLIISYVFAAIPIYASDFQADYDTQYAISPSGTTIVTQNVTLTNKQSNLYPKQYTVSIDSDQIKNVIAYDSKGVITPKVSQKDKKTEISVTFNDQVVGIDKKLLFSLRYENGDIAKKLGNIWEVRVPGVTSDSTLGEYSVSLQTPSTFPQNAYMTPLPGTGARWNKNQLINGGINAAYGEYQSYIVDIIYPLVNDSLTSVVQSVAIPPDTTYQSVTIATIDPKPIDIKKDEDGNWIASFTIPANGRIDIKTQLIIKTYIKPLPQSQKQLLNTSSYLKQQTYWETNNEKIQEYAKKYTTPRAIYDFVIQTLTYNYGQITSTPVRKGALGALANPTNSLCTEFTDLFIAISRAAGIPAREVVGYA</sequence>
<dbReference type="AlphaFoldDB" id="A0A0G0X6M2"/>
<name>A0A0G0X6M2_9BACT</name>
<evidence type="ECO:0000313" key="3">
    <source>
        <dbReference type="EMBL" id="KKS20042.1"/>
    </source>
</evidence>
<feature type="chain" id="PRO_5002535134" description="Transglutaminase-like domain-containing protein" evidence="1">
    <location>
        <begin position="18"/>
        <end position="371"/>
    </location>
</feature>
<comment type="caution">
    <text evidence="3">The sequence shown here is derived from an EMBL/GenBank/DDBJ whole genome shotgun (WGS) entry which is preliminary data.</text>
</comment>
<accession>A0A0G0X6M2</accession>
<dbReference type="Pfam" id="PF01841">
    <property type="entry name" value="Transglut_core"/>
    <property type="match status" value="1"/>
</dbReference>
<feature type="non-terminal residue" evidence="3">
    <location>
        <position position="371"/>
    </location>
</feature>
<proteinExistence type="predicted"/>
<dbReference type="EMBL" id="LCBY01000069">
    <property type="protein sequence ID" value="KKS20042.1"/>
    <property type="molecule type" value="Genomic_DNA"/>
</dbReference>
<feature type="domain" description="Transglutaminase-like" evidence="2">
    <location>
        <begin position="297"/>
        <end position="370"/>
    </location>
</feature>
<dbReference type="SUPFAM" id="SSF54001">
    <property type="entry name" value="Cysteine proteinases"/>
    <property type="match status" value="1"/>
</dbReference>
<dbReference type="InterPro" id="IPR038765">
    <property type="entry name" value="Papain-like_cys_pep_sf"/>
</dbReference>
<evidence type="ECO:0000259" key="2">
    <source>
        <dbReference type="Pfam" id="PF01841"/>
    </source>
</evidence>